<comment type="similarity">
    <text evidence="1">Belongs to the thioesterase family.</text>
</comment>
<dbReference type="SUPFAM" id="SSF53474">
    <property type="entry name" value="alpha/beta-Hydrolases"/>
    <property type="match status" value="1"/>
</dbReference>
<sequence>MKLITLPFAGGNKYSLSFLKRKVFDMQVVNLEYPGRGARNSESFLEDIDAVVNDIFIKIINEIGEEPYIIYGHSLGALVGYLVCQKIEESGVRQPLKLVVSGRKAPSIERDKTLSHLPDQLFWEEVIKIGGIPNELHDHHELINFYRPILRADFKIFESYNYVKKKKLNLPIDVFYGTEEEISENEVKEWENESTEEVVVKSLKGNHFFIYNHEDFFVNYFNSLAKNLVYN</sequence>
<dbReference type="Proteomes" id="UP001152749">
    <property type="component" value="Chromosome"/>
</dbReference>
<protein>
    <submittedName>
        <fullName evidence="3">Thioesterase type II, NRPS/PKS/S-FAS</fullName>
    </submittedName>
</protein>
<dbReference type="EMBL" id="OX336425">
    <property type="protein sequence ID" value="CAI2768937.1"/>
    <property type="molecule type" value="Genomic_DNA"/>
</dbReference>
<evidence type="ECO:0000313" key="4">
    <source>
        <dbReference type="Proteomes" id="UP001152749"/>
    </source>
</evidence>
<dbReference type="RefSeq" id="WP_263361440.1">
    <property type="nucleotide sequence ID" value="NZ_OX336425.1"/>
</dbReference>
<dbReference type="GO" id="GO:0008610">
    <property type="term" value="P:lipid biosynthetic process"/>
    <property type="evidence" value="ECO:0007669"/>
    <property type="project" value="TreeGrafter"/>
</dbReference>
<evidence type="ECO:0000256" key="1">
    <source>
        <dbReference type="ARBA" id="ARBA00007169"/>
    </source>
</evidence>
<dbReference type="InterPro" id="IPR012223">
    <property type="entry name" value="TEII"/>
</dbReference>
<dbReference type="KEGG" id="fcs:TRV642_4256"/>
<proteinExistence type="inferred from homology"/>
<reference evidence="3" key="1">
    <citation type="submission" date="2022-09" db="EMBL/GenBank/DDBJ databases">
        <authorList>
            <person name="Duchaud E."/>
        </authorList>
    </citation>
    <scope>NUCLEOTIDE SEQUENCE</scope>
    <source>
        <strain evidence="3">TRV642</strain>
    </source>
</reference>
<dbReference type="PANTHER" id="PTHR11487">
    <property type="entry name" value="THIOESTERASE"/>
    <property type="match status" value="1"/>
</dbReference>
<dbReference type="InterPro" id="IPR001031">
    <property type="entry name" value="Thioesterase"/>
</dbReference>
<organism evidence="3 4">
    <name type="scientific">Flavobacterium collinsii</name>
    <dbReference type="NCBI Taxonomy" id="1114861"/>
    <lineage>
        <taxon>Bacteria</taxon>
        <taxon>Pseudomonadati</taxon>
        <taxon>Bacteroidota</taxon>
        <taxon>Flavobacteriia</taxon>
        <taxon>Flavobacteriales</taxon>
        <taxon>Flavobacteriaceae</taxon>
        <taxon>Flavobacterium</taxon>
    </lineage>
</organism>
<evidence type="ECO:0000259" key="2">
    <source>
        <dbReference type="Pfam" id="PF00975"/>
    </source>
</evidence>
<accession>A0A9W4XG55</accession>
<evidence type="ECO:0000313" key="3">
    <source>
        <dbReference type="EMBL" id="CAI2768937.1"/>
    </source>
</evidence>
<dbReference type="Gene3D" id="3.40.50.1820">
    <property type="entry name" value="alpha/beta hydrolase"/>
    <property type="match status" value="1"/>
</dbReference>
<dbReference type="AlphaFoldDB" id="A0A9W4XG55"/>
<feature type="domain" description="Thioesterase" evidence="2">
    <location>
        <begin position="2"/>
        <end position="213"/>
    </location>
</feature>
<gene>
    <name evidence="3" type="ORF">TRV642_4256</name>
</gene>
<dbReference type="PANTHER" id="PTHR11487:SF0">
    <property type="entry name" value="S-ACYL FATTY ACID SYNTHASE THIOESTERASE, MEDIUM CHAIN"/>
    <property type="match status" value="1"/>
</dbReference>
<dbReference type="Pfam" id="PF00975">
    <property type="entry name" value="Thioesterase"/>
    <property type="match status" value="1"/>
</dbReference>
<name>A0A9W4XG55_9FLAO</name>
<dbReference type="InterPro" id="IPR029058">
    <property type="entry name" value="AB_hydrolase_fold"/>
</dbReference>